<gene>
    <name evidence="2" type="ORF">TVAG_057100</name>
</gene>
<evidence type="ECO:0000259" key="1">
    <source>
        <dbReference type="PROSITE" id="PS51723"/>
    </source>
</evidence>
<dbReference type="VEuPathDB" id="TrichDB:TVAGG3_0772640"/>
<dbReference type="VEuPathDB" id="TrichDB:TVAG_057100"/>
<evidence type="ECO:0000313" key="2">
    <source>
        <dbReference type="EMBL" id="EAY06916.1"/>
    </source>
</evidence>
<accession>A2EKB8</accession>
<dbReference type="InterPro" id="IPR031161">
    <property type="entry name" value="Peptidase_M60_dom"/>
</dbReference>
<reference evidence="2" key="1">
    <citation type="submission" date="2006-10" db="EMBL/GenBank/DDBJ databases">
        <authorList>
            <person name="Amadeo P."/>
            <person name="Zhao Q."/>
            <person name="Wortman J."/>
            <person name="Fraser-Liggett C."/>
            <person name="Carlton J."/>
        </authorList>
    </citation>
    <scope>NUCLEOTIDE SEQUENCE</scope>
    <source>
        <strain evidence="2">G3</strain>
    </source>
</reference>
<feature type="domain" description="Peptidase M60" evidence="1">
    <location>
        <begin position="304"/>
        <end position="612"/>
    </location>
</feature>
<dbReference type="PANTHER" id="PTHR15730:SF5">
    <property type="entry name" value="SI:CH211-210B2.2-RELATED"/>
    <property type="match status" value="1"/>
</dbReference>
<name>A2EKB8_TRIV3</name>
<dbReference type="PROSITE" id="PS51723">
    <property type="entry name" value="PEPTIDASE_M60"/>
    <property type="match status" value="1"/>
</dbReference>
<dbReference type="Pfam" id="PF17291">
    <property type="entry name" value="M60-like_N"/>
    <property type="match status" value="1"/>
</dbReference>
<dbReference type="InParanoid" id="A2EKB8"/>
<dbReference type="GO" id="GO:0044325">
    <property type="term" value="F:transmembrane transporter binding"/>
    <property type="evidence" value="ECO:0000318"/>
    <property type="project" value="GO_Central"/>
</dbReference>
<dbReference type="OrthoDB" id="10260387at2759"/>
<reference evidence="2" key="2">
    <citation type="journal article" date="2007" name="Science">
        <title>Draft genome sequence of the sexually transmitted pathogen Trichomonas vaginalis.</title>
        <authorList>
            <person name="Carlton J.M."/>
            <person name="Hirt R.P."/>
            <person name="Silva J.C."/>
            <person name="Delcher A.L."/>
            <person name="Schatz M."/>
            <person name="Zhao Q."/>
            <person name="Wortman J.R."/>
            <person name="Bidwell S.L."/>
            <person name="Alsmark U.C.M."/>
            <person name="Besteiro S."/>
            <person name="Sicheritz-Ponten T."/>
            <person name="Noel C.J."/>
            <person name="Dacks J.B."/>
            <person name="Foster P.G."/>
            <person name="Simillion C."/>
            <person name="Van de Peer Y."/>
            <person name="Miranda-Saavedra D."/>
            <person name="Barton G.J."/>
            <person name="Westrop G.D."/>
            <person name="Mueller S."/>
            <person name="Dessi D."/>
            <person name="Fiori P.L."/>
            <person name="Ren Q."/>
            <person name="Paulsen I."/>
            <person name="Zhang H."/>
            <person name="Bastida-Corcuera F.D."/>
            <person name="Simoes-Barbosa A."/>
            <person name="Brown M.T."/>
            <person name="Hayes R.D."/>
            <person name="Mukherjee M."/>
            <person name="Okumura C.Y."/>
            <person name="Schneider R."/>
            <person name="Smith A.J."/>
            <person name="Vanacova S."/>
            <person name="Villalvazo M."/>
            <person name="Haas B.J."/>
            <person name="Pertea M."/>
            <person name="Feldblyum T.V."/>
            <person name="Utterback T.R."/>
            <person name="Shu C.L."/>
            <person name="Osoegawa K."/>
            <person name="de Jong P.J."/>
            <person name="Hrdy I."/>
            <person name="Horvathova L."/>
            <person name="Zubacova Z."/>
            <person name="Dolezal P."/>
            <person name="Malik S.B."/>
            <person name="Logsdon J.M. Jr."/>
            <person name="Henze K."/>
            <person name="Gupta A."/>
            <person name="Wang C.C."/>
            <person name="Dunne R.L."/>
            <person name="Upcroft J.A."/>
            <person name="Upcroft P."/>
            <person name="White O."/>
            <person name="Salzberg S.L."/>
            <person name="Tang P."/>
            <person name="Chiu C.-H."/>
            <person name="Lee Y.-S."/>
            <person name="Embley T.M."/>
            <person name="Coombs G.H."/>
            <person name="Mottram J.C."/>
            <person name="Tachezy J."/>
            <person name="Fraser-Liggett C.M."/>
            <person name="Johnson P.J."/>
        </authorList>
    </citation>
    <scope>NUCLEOTIDE SEQUENCE [LARGE SCALE GENOMIC DNA]</scope>
    <source>
        <strain evidence="2">G3</strain>
    </source>
</reference>
<dbReference type="KEGG" id="tva:4764799"/>
<dbReference type="InterPro" id="IPR035423">
    <property type="entry name" value="M60-like_N"/>
</dbReference>
<dbReference type="AlphaFoldDB" id="A2EKB8"/>
<evidence type="ECO:0000313" key="3">
    <source>
        <dbReference type="Proteomes" id="UP000001542"/>
    </source>
</evidence>
<dbReference type="PANTHER" id="PTHR15730">
    <property type="entry name" value="EXPERIMENTAL AUTOIMMUNE PROSTATITIS ANTIGEN 2-RELATED"/>
    <property type="match status" value="1"/>
</dbReference>
<dbReference type="InterPro" id="IPR051244">
    <property type="entry name" value="TCAF"/>
</dbReference>
<sequence length="685" mass="78910">MNTPFEIKLPVISASLYGQGRVLLFSQINLVSNKALRYEDTFKLLSNATKWITNGSVAMTPFYALQFDKNGSKIVTEAFKELGFFTDSGGFLTSYKNFKALLIPSTIEFNDQSEFDNVLNFVNEGGGLIIFYVNNDLNSLTSSINQLLYKFNLAFTYGIMNDEEDFMDSIFVYNVFTYVRECNLLSQIATYKLTIENDNPDPVALDEIITNLRYFIMVCDNNFKDELIDLLNTSWEFLKRTGYNENGLICTKPCHPLIAILLTDLYTKVPPENVVAIPEYKDFPGATGNVELSNFEEHLELGPEMWVSTGLYLPAGVIGEIEISEPMPDVHIHIGCHHESLVPKSPPWKRWPLTVCVFPLTEKVTKVVSPFGGIVYVAMNIETDEPVRITVKFSNFCRHPVAQFDDSSVWEMTKNFEVPCGEIVAENLIITLSSQKMREIGNFSKIFDIFNKIISRLSENLSYPITRPYRFVFDIELPDDEPSYGYPLVFLEDDIDLIINHFDVPSMKLFNAVSLLGIVSIREDCFDKTMETAISNVIASTVFKTIWKDFDPYKLDGFNPPQLFKELWDINLYSSPNVIKNTLKEFQNPEFIAPEVPDDMWIIFVREMCKIAKINYTTMLQQIRPIPLNMCTSVQCFPDFQIPKSPNYFFNFLYVMYLFYNFDFHKDQRCIISFLILAFYYHVKF</sequence>
<protein>
    <recommendedName>
        <fullName evidence="1">Peptidase M60 domain-containing protein</fullName>
    </recommendedName>
</protein>
<dbReference type="RefSeq" id="XP_001319139.1">
    <property type="nucleotide sequence ID" value="XM_001319104.1"/>
</dbReference>
<dbReference type="SMART" id="SM01276">
    <property type="entry name" value="M60-like"/>
    <property type="match status" value="1"/>
</dbReference>
<dbReference type="Proteomes" id="UP000001542">
    <property type="component" value="Unassembled WGS sequence"/>
</dbReference>
<proteinExistence type="predicted"/>
<keyword evidence="3" id="KW-1185">Reference proteome</keyword>
<dbReference type="EMBL" id="DS113412">
    <property type="protein sequence ID" value="EAY06916.1"/>
    <property type="molecule type" value="Genomic_DNA"/>
</dbReference>
<dbReference type="Gene3D" id="2.60.120.1250">
    <property type="entry name" value="Peptidase M60, enhancin-like domain 1"/>
    <property type="match status" value="1"/>
</dbReference>
<dbReference type="GO" id="GO:0005886">
    <property type="term" value="C:plasma membrane"/>
    <property type="evidence" value="ECO:0000318"/>
    <property type="project" value="GO_Central"/>
</dbReference>
<organism evidence="2 3">
    <name type="scientific">Trichomonas vaginalis (strain ATCC PRA-98 / G3)</name>
    <dbReference type="NCBI Taxonomy" id="412133"/>
    <lineage>
        <taxon>Eukaryota</taxon>
        <taxon>Metamonada</taxon>
        <taxon>Parabasalia</taxon>
        <taxon>Trichomonadida</taxon>
        <taxon>Trichomonadidae</taxon>
        <taxon>Trichomonas</taxon>
    </lineage>
</organism>